<proteinExistence type="predicted"/>
<evidence type="ECO:0000313" key="3">
    <source>
        <dbReference type="EMBL" id="UKJ89364.1"/>
    </source>
</evidence>
<feature type="signal peptide" evidence="2">
    <location>
        <begin position="1"/>
        <end position="22"/>
    </location>
</feature>
<feature type="compositionally biased region" description="Basic and acidic residues" evidence="1">
    <location>
        <begin position="487"/>
        <end position="497"/>
    </location>
</feature>
<sequence>MTSNKFVILLVFLTFYKHCVVCNPNANGTPDAGPVKTVFDLESFKENNYVITKSSEEPFSYKVIPKEGTLISRVKLSNSTVWKTPYSWSVESIIIKANEDSPFYVIVKVKDPANVATLMHFEGLRRLTQKSLVEHIHSSNIEVFSEYLGVDDIFNISSEFDLRYHQVKEEISQDGNLKNITITPIEGKFSSVVDDITILHSKEETSVESMILSKVNGENKLLLLNLVNTDNEKSIKYFSKDEEMWSLKEEGEYTEAYADNSFEIANIPVEIGPGEETSRFDLLLNDSFLENNVHKFPYATLKTLGYNFKKLEGISEGPVEISSDPMFNPVIYIYRGEKSWEFIEIFHSNSESDLSNKPTCYYVKEENAWNKVSQAEFFSKIKDQILSNLPRLKATEEQVKMIELIELEDNVERTVTDNLPFAVKAPDGPGSQRSTNGTGGDSSGASGGSGGDSGGKGPPNPRSRPKKPRVGNQEKNDPNSLATGGDSDDKDKPAGEKPEEEDDDETSGFHAGSIIFLLIISLLFY</sequence>
<feature type="chain" id="PRO_5036741961" evidence="2">
    <location>
        <begin position="23"/>
        <end position="525"/>
    </location>
</feature>
<evidence type="ECO:0000256" key="2">
    <source>
        <dbReference type="SAM" id="SignalP"/>
    </source>
</evidence>
<dbReference type="InterPro" id="IPR007480">
    <property type="entry name" value="DUF529"/>
</dbReference>
<accession>A0A976QST7</accession>
<feature type="compositionally biased region" description="Gly residues" evidence="1">
    <location>
        <begin position="437"/>
        <end position="457"/>
    </location>
</feature>
<keyword evidence="2" id="KW-0732">Signal</keyword>
<evidence type="ECO:0000313" key="4">
    <source>
        <dbReference type="Proteomes" id="UP000244803"/>
    </source>
</evidence>
<dbReference type="AlphaFoldDB" id="A0A976QST7"/>
<name>A0A976QST7_THEOR</name>
<dbReference type="Proteomes" id="UP000244803">
    <property type="component" value="Chromosome 4"/>
</dbReference>
<dbReference type="EMBL" id="CP056067">
    <property type="protein sequence ID" value="UKJ89364.1"/>
    <property type="molecule type" value="Genomic_DNA"/>
</dbReference>
<evidence type="ECO:0000256" key="1">
    <source>
        <dbReference type="SAM" id="MobiDB-lite"/>
    </source>
</evidence>
<reference evidence="3" key="1">
    <citation type="submission" date="2022-07" db="EMBL/GenBank/DDBJ databases">
        <title>Evaluation of T. orientalis genome assembly methods using nanopore sequencing and analysis of variation between genomes.</title>
        <authorList>
            <person name="Yam J."/>
            <person name="Micallef M.L."/>
            <person name="Liu M."/>
            <person name="Djordjevic S.P."/>
            <person name="Bogema D.R."/>
            <person name="Jenkins C."/>
        </authorList>
    </citation>
    <scope>NUCLEOTIDE SEQUENCE</scope>
    <source>
        <strain evidence="3">Fish Creek</strain>
    </source>
</reference>
<dbReference type="OrthoDB" id="10408388at2759"/>
<dbReference type="Pfam" id="PF04385">
    <property type="entry name" value="FAINT"/>
    <property type="match status" value="1"/>
</dbReference>
<protein>
    <submittedName>
        <fullName evidence="3">Uncharacterized protein</fullName>
    </submittedName>
</protein>
<gene>
    <name evidence="3" type="ORF">MACJ_002614</name>
</gene>
<feature type="region of interest" description="Disordered" evidence="1">
    <location>
        <begin position="420"/>
        <end position="510"/>
    </location>
</feature>
<organism evidence="3 4">
    <name type="scientific">Theileria orientalis</name>
    <dbReference type="NCBI Taxonomy" id="68886"/>
    <lineage>
        <taxon>Eukaryota</taxon>
        <taxon>Sar</taxon>
        <taxon>Alveolata</taxon>
        <taxon>Apicomplexa</taxon>
        <taxon>Aconoidasida</taxon>
        <taxon>Piroplasmida</taxon>
        <taxon>Theileriidae</taxon>
        <taxon>Theileria</taxon>
    </lineage>
</organism>